<reference evidence="3" key="1">
    <citation type="submission" date="2022-07" db="EMBL/GenBank/DDBJ databases">
        <authorList>
            <person name="Trinca V."/>
            <person name="Uliana J.V.C."/>
            <person name="Torres T.T."/>
            <person name="Ward R.J."/>
            <person name="Monesi N."/>
        </authorList>
    </citation>
    <scope>NUCLEOTIDE SEQUENCE</scope>
    <source>
        <strain evidence="3">HSMRA1968</strain>
        <tissue evidence="3">Whole embryos</tissue>
    </source>
</reference>
<evidence type="ECO:0000313" key="3">
    <source>
        <dbReference type="EMBL" id="KAJ6638600.1"/>
    </source>
</evidence>
<evidence type="ECO:0000256" key="2">
    <source>
        <dbReference type="SAM" id="SignalP"/>
    </source>
</evidence>
<feature type="transmembrane region" description="Helical" evidence="1">
    <location>
        <begin position="165"/>
        <end position="186"/>
    </location>
</feature>
<keyword evidence="1" id="KW-0812">Transmembrane</keyword>
<gene>
    <name evidence="3" type="ORF">Bhyg_11337</name>
</gene>
<evidence type="ECO:0000256" key="1">
    <source>
        <dbReference type="SAM" id="Phobius"/>
    </source>
</evidence>
<keyword evidence="2" id="KW-0732">Signal</keyword>
<organism evidence="3 4">
    <name type="scientific">Pseudolycoriella hygida</name>
    <dbReference type="NCBI Taxonomy" id="35572"/>
    <lineage>
        <taxon>Eukaryota</taxon>
        <taxon>Metazoa</taxon>
        <taxon>Ecdysozoa</taxon>
        <taxon>Arthropoda</taxon>
        <taxon>Hexapoda</taxon>
        <taxon>Insecta</taxon>
        <taxon>Pterygota</taxon>
        <taxon>Neoptera</taxon>
        <taxon>Endopterygota</taxon>
        <taxon>Diptera</taxon>
        <taxon>Nematocera</taxon>
        <taxon>Sciaroidea</taxon>
        <taxon>Sciaridae</taxon>
        <taxon>Pseudolycoriella</taxon>
    </lineage>
</organism>
<comment type="caution">
    <text evidence="3">The sequence shown here is derived from an EMBL/GenBank/DDBJ whole genome shotgun (WGS) entry which is preliminary data.</text>
</comment>
<keyword evidence="1" id="KW-1133">Transmembrane helix</keyword>
<accession>A0A9Q0MWZ0</accession>
<keyword evidence="1" id="KW-0472">Membrane</keyword>
<proteinExistence type="predicted"/>
<dbReference type="OrthoDB" id="8193455at2759"/>
<keyword evidence="4" id="KW-1185">Reference proteome</keyword>
<evidence type="ECO:0000313" key="4">
    <source>
        <dbReference type="Proteomes" id="UP001151699"/>
    </source>
</evidence>
<feature type="signal peptide" evidence="2">
    <location>
        <begin position="1"/>
        <end position="29"/>
    </location>
</feature>
<dbReference type="Proteomes" id="UP001151699">
    <property type="component" value="Chromosome X"/>
</dbReference>
<dbReference type="EMBL" id="WJQU01000003">
    <property type="protein sequence ID" value="KAJ6638600.1"/>
    <property type="molecule type" value="Genomic_DNA"/>
</dbReference>
<protein>
    <submittedName>
        <fullName evidence="3">Uncharacterized protein</fullName>
    </submittedName>
</protein>
<dbReference type="AlphaFoldDB" id="A0A9Q0MWZ0"/>
<feature type="chain" id="PRO_5040227005" evidence="2">
    <location>
        <begin position="30"/>
        <end position="191"/>
    </location>
</feature>
<sequence length="191" mass="20867">MQPLKRFTQCGSLTMLFLVFIVLFGVSSTALTTFGKASPNNIPPAPPTQPPVKGRECNSHADCSSLQYTSCVRDLDDEKLRCLCGDNKAPFNGQCTAITRGLHHLCTDNSQCEEDMICGMENATKTTGFNRNSNTNFPQPQNKVCLCDEANGIVEEVKYHSCNGGIQLVTGIFIPLTSLFVGSILAKNRFH</sequence>
<name>A0A9Q0MWZ0_9DIPT</name>